<evidence type="ECO:0000313" key="1">
    <source>
        <dbReference type="EMBL" id="JAE26606.1"/>
    </source>
</evidence>
<name>A0A0A9GVN2_ARUDO</name>
<dbReference type="AlphaFoldDB" id="A0A0A9GVN2"/>
<accession>A0A0A9GVN2</accession>
<reference evidence="1" key="1">
    <citation type="submission" date="2014-09" db="EMBL/GenBank/DDBJ databases">
        <authorList>
            <person name="Magalhaes I.L.F."/>
            <person name="Oliveira U."/>
            <person name="Santos F.R."/>
            <person name="Vidigal T.H.D.A."/>
            <person name="Brescovit A.D."/>
            <person name="Santos A.J."/>
        </authorList>
    </citation>
    <scope>NUCLEOTIDE SEQUENCE</scope>
    <source>
        <tissue evidence="1">Shoot tissue taken approximately 20 cm above the soil surface</tissue>
    </source>
</reference>
<proteinExistence type="predicted"/>
<sequence>MRENNDAHGNGGAHGVLDACNGEGEFTGCHAYNDGDSVNMRYLFTPFNT</sequence>
<dbReference type="EMBL" id="GBRH01171290">
    <property type="protein sequence ID" value="JAE26606.1"/>
    <property type="molecule type" value="Transcribed_RNA"/>
</dbReference>
<protein>
    <submittedName>
        <fullName evidence="1">Uncharacterized protein</fullName>
    </submittedName>
</protein>
<reference evidence="1" key="2">
    <citation type="journal article" date="2015" name="Data Brief">
        <title>Shoot transcriptome of the giant reed, Arundo donax.</title>
        <authorList>
            <person name="Barrero R.A."/>
            <person name="Guerrero F.D."/>
            <person name="Moolhuijzen P."/>
            <person name="Goolsby J.A."/>
            <person name="Tidwell J."/>
            <person name="Bellgard S.E."/>
            <person name="Bellgard M.I."/>
        </authorList>
    </citation>
    <scope>NUCLEOTIDE SEQUENCE</scope>
    <source>
        <tissue evidence="1">Shoot tissue taken approximately 20 cm above the soil surface</tissue>
    </source>
</reference>
<organism evidence="1">
    <name type="scientific">Arundo donax</name>
    <name type="common">Giant reed</name>
    <name type="synonym">Donax arundinaceus</name>
    <dbReference type="NCBI Taxonomy" id="35708"/>
    <lineage>
        <taxon>Eukaryota</taxon>
        <taxon>Viridiplantae</taxon>
        <taxon>Streptophyta</taxon>
        <taxon>Embryophyta</taxon>
        <taxon>Tracheophyta</taxon>
        <taxon>Spermatophyta</taxon>
        <taxon>Magnoliopsida</taxon>
        <taxon>Liliopsida</taxon>
        <taxon>Poales</taxon>
        <taxon>Poaceae</taxon>
        <taxon>PACMAD clade</taxon>
        <taxon>Arundinoideae</taxon>
        <taxon>Arundineae</taxon>
        <taxon>Arundo</taxon>
    </lineage>
</organism>